<dbReference type="Gene3D" id="3.40.50.1580">
    <property type="entry name" value="Nucleoside phosphorylase domain"/>
    <property type="match status" value="1"/>
</dbReference>
<protein>
    <submittedName>
        <fullName evidence="1">Purine and uridine phosphorylase</fullName>
    </submittedName>
</protein>
<evidence type="ECO:0000313" key="1">
    <source>
        <dbReference type="EMBL" id="KAF2719178.1"/>
    </source>
</evidence>
<feature type="non-terminal residue" evidence="1">
    <location>
        <position position="310"/>
    </location>
</feature>
<dbReference type="EMBL" id="MU003814">
    <property type="protein sequence ID" value="KAF2719178.1"/>
    <property type="molecule type" value="Genomic_DNA"/>
</dbReference>
<dbReference type="SUPFAM" id="SSF53167">
    <property type="entry name" value="Purine and uridine phosphorylases"/>
    <property type="match status" value="1"/>
</dbReference>
<dbReference type="InterPro" id="IPR035994">
    <property type="entry name" value="Nucleoside_phosphorylase_sf"/>
</dbReference>
<dbReference type="OrthoDB" id="674604at2759"/>
<dbReference type="GO" id="GO:0009116">
    <property type="term" value="P:nucleoside metabolic process"/>
    <property type="evidence" value="ECO:0007669"/>
    <property type="project" value="InterPro"/>
</dbReference>
<dbReference type="GO" id="GO:0003824">
    <property type="term" value="F:catalytic activity"/>
    <property type="evidence" value="ECO:0007669"/>
    <property type="project" value="InterPro"/>
</dbReference>
<gene>
    <name evidence="1" type="ORF">K431DRAFT_191498</name>
</gene>
<dbReference type="PANTHER" id="PTHR46082">
    <property type="entry name" value="ATP/GTP-BINDING PROTEIN-RELATED"/>
    <property type="match status" value="1"/>
</dbReference>
<comment type="caution">
    <text evidence="1">The sequence shown here is derived from an EMBL/GenBank/DDBJ whole genome shotgun (WGS) entry which is preliminary data.</text>
</comment>
<keyword evidence="2" id="KW-1185">Reference proteome</keyword>
<proteinExistence type="predicted"/>
<dbReference type="Proteomes" id="UP000799441">
    <property type="component" value="Unassembled WGS sequence"/>
</dbReference>
<evidence type="ECO:0000313" key="2">
    <source>
        <dbReference type="Proteomes" id="UP000799441"/>
    </source>
</evidence>
<dbReference type="InterPro" id="IPR053137">
    <property type="entry name" value="NLR-like"/>
</dbReference>
<dbReference type="PANTHER" id="PTHR46082:SF11">
    <property type="entry name" value="AAA+ ATPASE DOMAIN-CONTAINING PROTEIN-RELATED"/>
    <property type="match status" value="1"/>
</dbReference>
<organism evidence="1 2">
    <name type="scientific">Polychaeton citri CBS 116435</name>
    <dbReference type="NCBI Taxonomy" id="1314669"/>
    <lineage>
        <taxon>Eukaryota</taxon>
        <taxon>Fungi</taxon>
        <taxon>Dikarya</taxon>
        <taxon>Ascomycota</taxon>
        <taxon>Pezizomycotina</taxon>
        <taxon>Dothideomycetes</taxon>
        <taxon>Dothideomycetidae</taxon>
        <taxon>Capnodiales</taxon>
        <taxon>Capnodiaceae</taxon>
        <taxon>Polychaeton</taxon>
    </lineage>
</organism>
<reference evidence="1" key="1">
    <citation type="journal article" date="2020" name="Stud. Mycol.">
        <title>101 Dothideomycetes genomes: a test case for predicting lifestyles and emergence of pathogens.</title>
        <authorList>
            <person name="Haridas S."/>
            <person name="Albert R."/>
            <person name="Binder M."/>
            <person name="Bloem J."/>
            <person name="Labutti K."/>
            <person name="Salamov A."/>
            <person name="Andreopoulos B."/>
            <person name="Baker S."/>
            <person name="Barry K."/>
            <person name="Bills G."/>
            <person name="Bluhm B."/>
            <person name="Cannon C."/>
            <person name="Castanera R."/>
            <person name="Culley D."/>
            <person name="Daum C."/>
            <person name="Ezra D."/>
            <person name="Gonzalez J."/>
            <person name="Henrissat B."/>
            <person name="Kuo A."/>
            <person name="Liang C."/>
            <person name="Lipzen A."/>
            <person name="Lutzoni F."/>
            <person name="Magnuson J."/>
            <person name="Mondo S."/>
            <person name="Nolan M."/>
            <person name="Ohm R."/>
            <person name="Pangilinan J."/>
            <person name="Park H.-J."/>
            <person name="Ramirez L."/>
            <person name="Alfaro M."/>
            <person name="Sun H."/>
            <person name="Tritt A."/>
            <person name="Yoshinaga Y."/>
            <person name="Zwiers L.-H."/>
            <person name="Turgeon B."/>
            <person name="Goodwin S."/>
            <person name="Spatafora J."/>
            <person name="Crous P."/>
            <person name="Grigoriev I."/>
        </authorList>
    </citation>
    <scope>NUCLEOTIDE SEQUENCE</scope>
    <source>
        <strain evidence="1">CBS 116435</strain>
    </source>
</reference>
<dbReference type="AlphaFoldDB" id="A0A9P4Q243"/>
<name>A0A9P4Q243_9PEZI</name>
<sequence>METPSQGQDAYHIGIICASELEMFVLEQFLDEKHPSLRKSTKDYNKYTLGRMGRHHVAIAYLNWSLTGETSVTASVESMLRSFPIRIGLSVGVCGGVWSEKVDMRLGDVIVSQQNDIHGGVVKYDFSKARDGEFRITGLSMKPPRVISSALQSLRAVHRSQGNRLSSTHADMLLKPLSMTGLLKHQGTENDQLFEANYNHFQKGVSCHSCDPSRLVLRRPDRTDTTPRVHYGTIALSNQLIEDGLTRDRIAKTEGMIGFEREAAGFPEGFPCILIRGVCDYTDSHRNRQWKPYAIAAATAFVKELLYSID</sequence>
<accession>A0A9P4Q243</accession>